<evidence type="ECO:0000313" key="11">
    <source>
        <dbReference type="Proteomes" id="UP000730482"/>
    </source>
</evidence>
<dbReference type="PANTHER" id="PTHR43289:SF6">
    <property type="entry name" value="SERINE_THREONINE-PROTEIN KINASE NEKL-3"/>
    <property type="match status" value="1"/>
</dbReference>
<dbReference type="SUPFAM" id="SSF56112">
    <property type="entry name" value="Protein kinase-like (PK-like)"/>
    <property type="match status" value="1"/>
</dbReference>
<keyword evidence="5 10" id="KW-0418">Kinase</keyword>
<evidence type="ECO:0000259" key="9">
    <source>
        <dbReference type="PROSITE" id="PS50011"/>
    </source>
</evidence>
<evidence type="ECO:0000256" key="6">
    <source>
        <dbReference type="ARBA" id="ARBA00022840"/>
    </source>
</evidence>
<dbReference type="InterPro" id="IPR008271">
    <property type="entry name" value="Ser/Thr_kinase_AS"/>
</dbReference>
<gene>
    <name evidence="10" type="ORF">KGQ19_29745</name>
</gene>
<dbReference type="Proteomes" id="UP000730482">
    <property type="component" value="Unassembled WGS sequence"/>
</dbReference>
<keyword evidence="2" id="KW-0723">Serine/threonine-protein kinase</keyword>
<keyword evidence="6 7" id="KW-0067">ATP-binding</keyword>
<dbReference type="EC" id="2.7.11.1" evidence="1"/>
<dbReference type="EMBL" id="JAAFYZ010000125">
    <property type="protein sequence ID" value="MBS2551061.1"/>
    <property type="molecule type" value="Genomic_DNA"/>
</dbReference>
<feature type="domain" description="Protein kinase" evidence="9">
    <location>
        <begin position="11"/>
        <end position="277"/>
    </location>
</feature>
<comment type="caution">
    <text evidence="10">The sequence shown here is derived from an EMBL/GenBank/DDBJ whole genome shotgun (WGS) entry which is preliminary data.</text>
</comment>
<dbReference type="Gene3D" id="1.25.40.10">
    <property type="entry name" value="Tetratricopeptide repeat domain"/>
    <property type="match status" value="1"/>
</dbReference>
<dbReference type="GO" id="GO:0016301">
    <property type="term" value="F:kinase activity"/>
    <property type="evidence" value="ECO:0007669"/>
    <property type="project" value="UniProtKB-KW"/>
</dbReference>
<evidence type="ECO:0000256" key="4">
    <source>
        <dbReference type="ARBA" id="ARBA00022741"/>
    </source>
</evidence>
<dbReference type="CDD" id="cd14014">
    <property type="entry name" value="STKc_PknB_like"/>
    <property type="match status" value="1"/>
</dbReference>
<dbReference type="RefSeq" id="WP_212015020.1">
    <property type="nucleotide sequence ID" value="NZ_JAAFYZ010000125.1"/>
</dbReference>
<dbReference type="InterPro" id="IPR011009">
    <property type="entry name" value="Kinase-like_dom_sf"/>
</dbReference>
<dbReference type="Pfam" id="PF00069">
    <property type="entry name" value="Pkinase"/>
    <property type="match status" value="1"/>
</dbReference>
<name>A0ABS5KYB4_9ACTN</name>
<protein>
    <recommendedName>
        <fullName evidence="1">non-specific serine/threonine protein kinase</fullName>
        <ecNumber evidence="1">2.7.11.1</ecNumber>
    </recommendedName>
</protein>
<dbReference type="Gene3D" id="3.30.200.20">
    <property type="entry name" value="Phosphorylase Kinase, domain 1"/>
    <property type="match status" value="1"/>
</dbReference>
<dbReference type="SMART" id="SM00220">
    <property type="entry name" value="S_TKc"/>
    <property type="match status" value="1"/>
</dbReference>
<keyword evidence="3" id="KW-0808">Transferase</keyword>
<evidence type="ECO:0000256" key="2">
    <source>
        <dbReference type="ARBA" id="ARBA00022527"/>
    </source>
</evidence>
<feature type="binding site" evidence="7">
    <location>
        <position position="40"/>
    </location>
    <ligand>
        <name>ATP</name>
        <dbReference type="ChEBI" id="CHEBI:30616"/>
    </ligand>
</feature>
<evidence type="ECO:0000256" key="8">
    <source>
        <dbReference type="SAM" id="MobiDB-lite"/>
    </source>
</evidence>
<dbReference type="SUPFAM" id="SSF48452">
    <property type="entry name" value="TPR-like"/>
    <property type="match status" value="1"/>
</dbReference>
<evidence type="ECO:0000313" key="10">
    <source>
        <dbReference type="EMBL" id="MBS2551061.1"/>
    </source>
</evidence>
<dbReference type="InterPro" id="IPR011990">
    <property type="entry name" value="TPR-like_helical_dom_sf"/>
</dbReference>
<proteinExistence type="predicted"/>
<reference evidence="10 11" key="1">
    <citation type="submission" date="2020-02" db="EMBL/GenBank/DDBJ databases">
        <title>Acidophilic actinobacteria isolated from forest soil.</title>
        <authorList>
            <person name="Golinska P."/>
        </authorList>
    </citation>
    <scope>NUCLEOTIDE SEQUENCE [LARGE SCALE GENOMIC DNA]</scope>
    <source>
        <strain evidence="10 11">NL8</strain>
    </source>
</reference>
<feature type="region of interest" description="Disordered" evidence="8">
    <location>
        <begin position="301"/>
        <end position="325"/>
    </location>
</feature>
<keyword evidence="11" id="KW-1185">Reference proteome</keyword>
<evidence type="ECO:0000256" key="3">
    <source>
        <dbReference type="ARBA" id="ARBA00022679"/>
    </source>
</evidence>
<organism evidence="10 11">
    <name type="scientific">Catenulispora pinistramenti</name>
    <dbReference type="NCBI Taxonomy" id="2705254"/>
    <lineage>
        <taxon>Bacteria</taxon>
        <taxon>Bacillati</taxon>
        <taxon>Actinomycetota</taxon>
        <taxon>Actinomycetes</taxon>
        <taxon>Catenulisporales</taxon>
        <taxon>Catenulisporaceae</taxon>
        <taxon>Catenulispora</taxon>
    </lineage>
</organism>
<dbReference type="Gene3D" id="1.10.510.10">
    <property type="entry name" value="Transferase(Phosphotransferase) domain 1"/>
    <property type="match status" value="1"/>
</dbReference>
<dbReference type="PANTHER" id="PTHR43289">
    <property type="entry name" value="MITOGEN-ACTIVATED PROTEIN KINASE KINASE KINASE 20-RELATED"/>
    <property type="match status" value="1"/>
</dbReference>
<dbReference type="PROSITE" id="PS50011">
    <property type="entry name" value="PROTEIN_KINASE_DOM"/>
    <property type="match status" value="1"/>
</dbReference>
<sequence>MTQGRLIAGRYRLDVPLGRGGMGEVWRAYDERLDRHVAVKLIFAAQTGRLSADAGLARRFARECRALARVDHPGVVTIHDAGRDPDRDGGELFLVMQRIDGMSLADFIAENEDIPWAHAAALGAQIATVLTVVHAIPVVHRDLKPSNVMVRPDGTAVLLDLGVAAVFDPDLSKLTRTGESLGSPGYMAPEQASAGLAGPQSDLYALGCVLHEVLTGEPVFRAPTPYALFAKHAGEAPTPVRAHRPDLPEALEQLILELLAKQPQARPGSAREVHQRLVAMLPRPETRATDSPFNPLRPFHVPMAPPPDPRSSGGGPGLGGASAPPLVPPRPAQVDLATALAEAEKLIGEGRYTPAVQILAVALAQAERTHDPHGPVVRSLRKQYARILLLDGRLGPAQTEFTRLARVAAADHGRDSAEALNFRLQAAQCREQSGDVSGALAEYQSILPLLLQLPNPDQQRVLMLRDRIGRLLIAAGRSREAWQVLLGVLQEKERLLGPQHPDSVVLRGTLAQLAQGPSGG</sequence>
<evidence type="ECO:0000256" key="7">
    <source>
        <dbReference type="PROSITE-ProRule" id="PRU10141"/>
    </source>
</evidence>
<keyword evidence="4 7" id="KW-0547">Nucleotide-binding</keyword>
<dbReference type="PROSITE" id="PS00108">
    <property type="entry name" value="PROTEIN_KINASE_ST"/>
    <property type="match status" value="1"/>
</dbReference>
<evidence type="ECO:0000256" key="1">
    <source>
        <dbReference type="ARBA" id="ARBA00012513"/>
    </source>
</evidence>
<dbReference type="InterPro" id="IPR017441">
    <property type="entry name" value="Protein_kinase_ATP_BS"/>
</dbReference>
<accession>A0ABS5KYB4</accession>
<dbReference type="PROSITE" id="PS00107">
    <property type="entry name" value="PROTEIN_KINASE_ATP"/>
    <property type="match status" value="1"/>
</dbReference>
<dbReference type="InterPro" id="IPR000719">
    <property type="entry name" value="Prot_kinase_dom"/>
</dbReference>
<evidence type="ECO:0000256" key="5">
    <source>
        <dbReference type="ARBA" id="ARBA00022777"/>
    </source>
</evidence>